<accession>A0A2W5IEQ0</accession>
<comment type="caution">
    <text evidence="1">The sequence shown here is derived from an EMBL/GenBank/DDBJ whole genome shotgun (WGS) entry which is preliminary data.</text>
</comment>
<dbReference type="Proteomes" id="UP000248606">
    <property type="component" value="Unassembled WGS sequence"/>
</dbReference>
<reference evidence="1 2" key="1">
    <citation type="submission" date="2017-08" db="EMBL/GenBank/DDBJ databases">
        <title>Infants hospitalized years apart are colonized by the same room-sourced microbial strains.</title>
        <authorList>
            <person name="Brooks B."/>
            <person name="Olm M.R."/>
            <person name="Firek B.A."/>
            <person name="Baker R."/>
            <person name="Thomas B.C."/>
            <person name="Morowitz M.J."/>
            <person name="Banfield J.F."/>
        </authorList>
    </citation>
    <scope>NUCLEOTIDE SEQUENCE [LARGE SCALE GENOMIC DNA]</scope>
    <source>
        <strain evidence="1">S2_006_000_R1_57</strain>
    </source>
</reference>
<sequence length="470" mass="51901">MSDQGKELKATVEGWLRDTAIPVTSAAYRLSDKAALSLAAGFLDEDTREILYKRLQKESTTPHSGDVAVLRKISATAHEWHDVANSGLADALDNDRFATTDGKIMASDVKSAFAHRRYRKYMGSLGGYRRVFMSDPAFSKSWLGVREEKHNGIFLNTGQRNAIFDALCCCAAPTDVECTQKRGMKGGIYRLRTPNCVPLPSQSFVQTRGDINQSIEKNNSSERNASMVEKEKQSSVADATSSILRADIAHVDASVVRRTINNTVSRIARLIAGRPVDDDVWTSSKEQLLQGQPATFHFTDSYDTALYILGVVIDRMDCSAAWHSDVLATQATSIDITAEVMEVARDLVELRSVSAELHMRDVQHGVASPQRLHQLGDVWAELVDRVVALVALADAVDTVDAELVRWSDYRSVDDLDDRIDNLVARSGFRSTLNQKDRAVQHDIAESGRVMEVARSVIEHEIGALDRGTHA</sequence>
<dbReference type="EMBL" id="QFOZ01000006">
    <property type="protein sequence ID" value="PZP88844.1"/>
    <property type="molecule type" value="Genomic_DNA"/>
</dbReference>
<dbReference type="RefSeq" id="WP_290599042.1">
    <property type="nucleotide sequence ID" value="NZ_CAKZIO010000002.1"/>
</dbReference>
<protein>
    <submittedName>
        <fullName evidence="1">Uncharacterized protein</fullName>
    </submittedName>
</protein>
<dbReference type="AlphaFoldDB" id="A0A2W5IEQ0"/>
<name>A0A2W5IEQ0_9ACTN</name>
<proteinExistence type="predicted"/>
<evidence type="ECO:0000313" key="1">
    <source>
        <dbReference type="EMBL" id="PZP88844.1"/>
    </source>
</evidence>
<gene>
    <name evidence="1" type="ORF">DI579_05050</name>
</gene>
<organism evidence="1 2">
    <name type="scientific">Lawsonella clevelandensis</name>
    <dbReference type="NCBI Taxonomy" id="1528099"/>
    <lineage>
        <taxon>Bacteria</taxon>
        <taxon>Bacillati</taxon>
        <taxon>Actinomycetota</taxon>
        <taxon>Actinomycetes</taxon>
        <taxon>Mycobacteriales</taxon>
        <taxon>Lawsonellaceae</taxon>
        <taxon>Lawsonella</taxon>
    </lineage>
</organism>
<evidence type="ECO:0000313" key="2">
    <source>
        <dbReference type="Proteomes" id="UP000248606"/>
    </source>
</evidence>